<gene>
    <name evidence="1" type="ORF">XA68_16138</name>
</gene>
<evidence type="ECO:0000313" key="1">
    <source>
        <dbReference type="EMBL" id="PFH56680.1"/>
    </source>
</evidence>
<dbReference type="Gene3D" id="1.25.40.20">
    <property type="entry name" value="Ankyrin repeat-containing domain"/>
    <property type="match status" value="1"/>
</dbReference>
<reference evidence="1 2" key="2">
    <citation type="journal article" date="2017" name="Sci. Rep.">
        <title>Ant-infecting Ophiocordyceps genomes reveal a high diversity of potential behavioral manipulation genes and a possible major role for enterotoxins.</title>
        <authorList>
            <person name="de Bekker C."/>
            <person name="Ohm R.A."/>
            <person name="Evans H.C."/>
            <person name="Brachmann A."/>
            <person name="Hughes D.P."/>
        </authorList>
    </citation>
    <scope>NUCLEOTIDE SEQUENCE [LARGE SCALE GENOMIC DNA]</scope>
    <source>
        <strain evidence="1 2">SC16a</strain>
    </source>
</reference>
<dbReference type="SUPFAM" id="SSF48403">
    <property type="entry name" value="Ankyrin repeat"/>
    <property type="match status" value="1"/>
</dbReference>
<accession>A0A2A9P741</accession>
<dbReference type="Proteomes" id="UP000037136">
    <property type="component" value="Unassembled WGS sequence"/>
</dbReference>
<comment type="caution">
    <text evidence="1">The sequence shown here is derived from an EMBL/GenBank/DDBJ whole genome shotgun (WGS) entry which is preliminary data.</text>
</comment>
<dbReference type="AlphaFoldDB" id="A0A2A9P741"/>
<sequence length="218" mass="23567">MAKAQNPFLLAADNSPDLLPLLRANPHTASLQDEHGYSLVHAAASYNRLDLLRALVREFNVDVNLKDEDNETALFVVENVEAARLLVEDLGVDVGHRGSDGLTAVEKIEAEGGFPAVVAYLKAVVSAVDDVDSTTAAGVVHDASVAAPEGIDFTMSTVDAAEDILGEVDPEIRRRIEEFARRDDIDTANGQADLRKLVEEALADQFLGEGRNVRRKHS</sequence>
<name>A0A2A9P741_OPHUN</name>
<proteinExistence type="predicted"/>
<dbReference type="OrthoDB" id="19174at2759"/>
<organism evidence="1 2">
    <name type="scientific">Ophiocordyceps unilateralis</name>
    <name type="common">Zombie-ant fungus</name>
    <name type="synonym">Torrubia unilateralis</name>
    <dbReference type="NCBI Taxonomy" id="268505"/>
    <lineage>
        <taxon>Eukaryota</taxon>
        <taxon>Fungi</taxon>
        <taxon>Dikarya</taxon>
        <taxon>Ascomycota</taxon>
        <taxon>Pezizomycotina</taxon>
        <taxon>Sordariomycetes</taxon>
        <taxon>Hypocreomycetidae</taxon>
        <taxon>Hypocreales</taxon>
        <taxon>Ophiocordycipitaceae</taxon>
        <taxon>Ophiocordyceps</taxon>
    </lineage>
</organism>
<evidence type="ECO:0000313" key="2">
    <source>
        <dbReference type="Proteomes" id="UP000037136"/>
    </source>
</evidence>
<dbReference type="InterPro" id="IPR036770">
    <property type="entry name" value="Ankyrin_rpt-contain_sf"/>
</dbReference>
<dbReference type="STRING" id="268505.A0A2A9P741"/>
<keyword evidence="2" id="KW-1185">Reference proteome</keyword>
<protein>
    <submittedName>
        <fullName evidence="1">Uncharacterized protein</fullName>
    </submittedName>
</protein>
<dbReference type="EMBL" id="LAZP02000529">
    <property type="protein sequence ID" value="PFH56680.1"/>
    <property type="molecule type" value="Genomic_DNA"/>
</dbReference>
<dbReference type="InterPro" id="IPR002110">
    <property type="entry name" value="Ankyrin_rpt"/>
</dbReference>
<dbReference type="Pfam" id="PF12796">
    <property type="entry name" value="Ank_2"/>
    <property type="match status" value="1"/>
</dbReference>
<reference evidence="1 2" key="1">
    <citation type="journal article" date="2015" name="BMC Genomics">
        <title>Gene expression during zombie ant biting behavior reflects the complexity underlying fungal parasitic behavioral manipulation.</title>
        <authorList>
            <person name="de Bekker C."/>
            <person name="Ohm R.A."/>
            <person name="Loreto R.G."/>
            <person name="Sebastian A."/>
            <person name="Albert I."/>
            <person name="Merrow M."/>
            <person name="Brachmann A."/>
            <person name="Hughes D.P."/>
        </authorList>
    </citation>
    <scope>NUCLEOTIDE SEQUENCE [LARGE SCALE GENOMIC DNA]</scope>
    <source>
        <strain evidence="1 2">SC16a</strain>
    </source>
</reference>